<dbReference type="EMBL" id="AVOT02023977">
    <property type="protein sequence ID" value="MBW0514373.1"/>
    <property type="molecule type" value="Genomic_DNA"/>
</dbReference>
<reference evidence="1" key="1">
    <citation type="submission" date="2021-03" db="EMBL/GenBank/DDBJ databases">
        <title>Draft genome sequence of rust myrtle Austropuccinia psidii MF-1, a brazilian biotype.</title>
        <authorList>
            <person name="Quecine M.C."/>
            <person name="Pachon D.M.R."/>
            <person name="Bonatelli M.L."/>
            <person name="Correr F.H."/>
            <person name="Franceschini L.M."/>
            <person name="Leite T.F."/>
            <person name="Margarido G.R.A."/>
            <person name="Almeida C.A."/>
            <person name="Ferrarezi J.A."/>
            <person name="Labate C.A."/>
        </authorList>
    </citation>
    <scope>NUCLEOTIDE SEQUENCE</scope>
    <source>
        <strain evidence="1">MF-1</strain>
    </source>
</reference>
<keyword evidence="2" id="KW-1185">Reference proteome</keyword>
<name>A0A9Q3HR21_9BASI</name>
<organism evidence="1 2">
    <name type="scientific">Austropuccinia psidii MF-1</name>
    <dbReference type="NCBI Taxonomy" id="1389203"/>
    <lineage>
        <taxon>Eukaryota</taxon>
        <taxon>Fungi</taxon>
        <taxon>Dikarya</taxon>
        <taxon>Basidiomycota</taxon>
        <taxon>Pucciniomycotina</taxon>
        <taxon>Pucciniomycetes</taxon>
        <taxon>Pucciniales</taxon>
        <taxon>Sphaerophragmiaceae</taxon>
        <taxon>Austropuccinia</taxon>
    </lineage>
</organism>
<dbReference type="Proteomes" id="UP000765509">
    <property type="component" value="Unassembled WGS sequence"/>
</dbReference>
<gene>
    <name evidence="1" type="ORF">O181_054088</name>
</gene>
<evidence type="ECO:0000313" key="1">
    <source>
        <dbReference type="EMBL" id="MBW0514373.1"/>
    </source>
</evidence>
<protein>
    <submittedName>
        <fullName evidence="1">Uncharacterized protein</fullName>
    </submittedName>
</protein>
<evidence type="ECO:0000313" key="2">
    <source>
        <dbReference type="Proteomes" id="UP000765509"/>
    </source>
</evidence>
<sequence length="185" mass="21544">MENSFESKIFNSEKDKSLTWFLKQKDRLSDLHPDMSDSIINMKILRKCGGELEHAIKCRCVEPCLPEDYINAMEYITTRTMICKTWTINPIESKIVPEISRGYKRPEIPVLKCHKCRSTSHLANNCTKKAGINEFQNIEEVHYAEKKVESEQYFVISEDTPVEDYSIENIMFSLKSPKSIITFHN</sequence>
<proteinExistence type="predicted"/>
<accession>A0A9Q3HR21</accession>
<comment type="caution">
    <text evidence="1">The sequence shown here is derived from an EMBL/GenBank/DDBJ whole genome shotgun (WGS) entry which is preliminary data.</text>
</comment>
<dbReference type="AlphaFoldDB" id="A0A9Q3HR21"/>